<sequence>MWNWILKVINPFNIYKIFKAIKSWCEKRKKKHQEIIDNQAQVVITRKKIDADAKKSKEFRNTVLELADGSGAATNQNNSKRWQKVKSIYLKDGDKEFSMNFDQDESQTMNDKEQQLTDNIIDETKSTNEKEVSRGESYGTNFYNKPRKIEEKHTE</sequence>
<evidence type="ECO:0000313" key="3">
    <source>
        <dbReference type="Proteomes" id="UP000584587"/>
    </source>
</evidence>
<comment type="caution">
    <text evidence="2">The sequence shown here is derived from an EMBL/GenBank/DDBJ whole genome shotgun (WGS) entry which is preliminary data.</text>
</comment>
<dbReference type="EMBL" id="JAAVVK010000002">
    <property type="protein sequence ID" value="NKE38539.1"/>
    <property type="molecule type" value="Genomic_DNA"/>
</dbReference>
<protein>
    <submittedName>
        <fullName evidence="2">Uncharacterized protein</fullName>
    </submittedName>
</protein>
<reference evidence="2 3" key="1">
    <citation type="submission" date="2020-04" db="EMBL/GenBank/DDBJ databases">
        <title>Complete genome sequence of Spiroplasma platyhelix ATCC 51748, an insect isolate.</title>
        <authorList>
            <person name="Green E.A."/>
            <person name="Klassen J.L."/>
        </authorList>
    </citation>
    <scope>NUCLEOTIDE SEQUENCE [LARGE SCALE GENOMIC DNA]</scope>
    <source>
        <strain evidence="2 3">PALS-1</strain>
    </source>
</reference>
<evidence type="ECO:0000256" key="1">
    <source>
        <dbReference type="SAM" id="MobiDB-lite"/>
    </source>
</evidence>
<name>A0A846U201_9MOLU</name>
<organism evidence="2 3">
    <name type="scientific">Spiroplasma platyhelix PALS-1</name>
    <dbReference type="NCBI Taxonomy" id="1276218"/>
    <lineage>
        <taxon>Bacteria</taxon>
        <taxon>Bacillati</taxon>
        <taxon>Mycoplasmatota</taxon>
        <taxon>Mollicutes</taxon>
        <taxon>Entomoplasmatales</taxon>
        <taxon>Spiroplasmataceae</taxon>
        <taxon>Spiroplasma</taxon>
    </lineage>
</organism>
<dbReference type="AlphaFoldDB" id="A0A846U201"/>
<feature type="compositionally biased region" description="Basic and acidic residues" evidence="1">
    <location>
        <begin position="122"/>
        <end position="134"/>
    </location>
</feature>
<feature type="region of interest" description="Disordered" evidence="1">
    <location>
        <begin position="103"/>
        <end position="155"/>
    </location>
</feature>
<dbReference type="RefSeq" id="WP_168105020.1">
    <property type="nucleotide sequence ID" value="NZ_CP051215.1"/>
</dbReference>
<keyword evidence="3" id="KW-1185">Reference proteome</keyword>
<accession>A0A846U201</accession>
<evidence type="ECO:0000313" key="2">
    <source>
        <dbReference type="EMBL" id="NKE38539.1"/>
    </source>
</evidence>
<dbReference type="Proteomes" id="UP000584587">
    <property type="component" value="Unassembled WGS sequence"/>
</dbReference>
<proteinExistence type="predicted"/>
<gene>
    <name evidence="2" type="ORF">HER12_02070</name>
</gene>